<dbReference type="Proteomes" id="UP000237822">
    <property type="component" value="Unassembled WGS sequence"/>
</dbReference>
<feature type="transmembrane region" description="Helical" evidence="2">
    <location>
        <begin position="62"/>
        <end position="81"/>
    </location>
</feature>
<evidence type="ECO:0000256" key="1">
    <source>
        <dbReference type="SAM" id="MobiDB-lite"/>
    </source>
</evidence>
<dbReference type="OrthoDB" id="5146968at2"/>
<evidence type="ECO:0000313" key="3">
    <source>
        <dbReference type="EMBL" id="PRY62804.1"/>
    </source>
</evidence>
<name>A0A2T0UY44_9MICO</name>
<dbReference type="RefSeq" id="WP_106296391.1">
    <property type="nucleotide sequence ID" value="NZ_PVTI01000003.1"/>
</dbReference>
<gene>
    <name evidence="3" type="ORF">BCF74_10310</name>
</gene>
<keyword evidence="2" id="KW-0472">Membrane</keyword>
<reference evidence="3 4" key="1">
    <citation type="submission" date="2018-03" db="EMBL/GenBank/DDBJ databases">
        <title>Genomic Encyclopedia of Archaeal and Bacterial Type Strains, Phase II (KMG-II): from individual species to whole genera.</title>
        <authorList>
            <person name="Goeker M."/>
        </authorList>
    </citation>
    <scope>NUCLEOTIDE SEQUENCE [LARGE SCALE GENOMIC DNA]</scope>
    <source>
        <strain evidence="3 4">ATCC BAA-1496</strain>
    </source>
</reference>
<organism evidence="3 4">
    <name type="scientific">Knoellia remsis</name>
    <dbReference type="NCBI Taxonomy" id="407159"/>
    <lineage>
        <taxon>Bacteria</taxon>
        <taxon>Bacillati</taxon>
        <taxon>Actinomycetota</taxon>
        <taxon>Actinomycetes</taxon>
        <taxon>Micrococcales</taxon>
        <taxon>Intrasporangiaceae</taxon>
        <taxon>Knoellia</taxon>
    </lineage>
</organism>
<keyword evidence="2" id="KW-1133">Transmembrane helix</keyword>
<keyword evidence="2" id="KW-0812">Transmembrane</keyword>
<feature type="compositionally biased region" description="Basic and acidic residues" evidence="1">
    <location>
        <begin position="160"/>
        <end position="175"/>
    </location>
</feature>
<feature type="region of interest" description="Disordered" evidence="1">
    <location>
        <begin position="152"/>
        <end position="175"/>
    </location>
</feature>
<dbReference type="NCBIfam" id="NF033632">
    <property type="entry name" value="SLATT_4"/>
    <property type="match status" value="1"/>
</dbReference>
<protein>
    <recommendedName>
        <fullName evidence="5">SLATT domain-containing protein</fullName>
    </recommendedName>
</protein>
<comment type="caution">
    <text evidence="3">The sequence shown here is derived from an EMBL/GenBank/DDBJ whole genome shotgun (WGS) entry which is preliminary data.</text>
</comment>
<proteinExistence type="predicted"/>
<sequence>MTDVRNAVEDELKRLEEDILYTEKGHFSASNEHGRIHLALGLLATITSAVAATTIIGKSDPWIPGVLALIAAVASAVLTFVKPDERAAQHLQSGRALGALRVRIRQTRTIDLPADHDVDAATWKATIQDLTTLKADVDNSAPPVSDRIFKKAQQKIQQGDFKHDTVPDAEEPPRP</sequence>
<feature type="transmembrane region" description="Helical" evidence="2">
    <location>
        <begin position="36"/>
        <end position="56"/>
    </location>
</feature>
<evidence type="ECO:0008006" key="5">
    <source>
        <dbReference type="Google" id="ProtNLM"/>
    </source>
</evidence>
<keyword evidence="4" id="KW-1185">Reference proteome</keyword>
<dbReference type="AlphaFoldDB" id="A0A2T0UY44"/>
<evidence type="ECO:0000313" key="4">
    <source>
        <dbReference type="Proteomes" id="UP000237822"/>
    </source>
</evidence>
<dbReference type="EMBL" id="PVTI01000003">
    <property type="protein sequence ID" value="PRY62804.1"/>
    <property type="molecule type" value="Genomic_DNA"/>
</dbReference>
<evidence type="ECO:0000256" key="2">
    <source>
        <dbReference type="SAM" id="Phobius"/>
    </source>
</evidence>
<accession>A0A2T0UY44</accession>